<evidence type="ECO:0000313" key="2">
    <source>
        <dbReference type="EMBL" id="RYN67494.1"/>
    </source>
</evidence>
<gene>
    <name evidence="2" type="ORF">AA0117_g11504</name>
</gene>
<reference evidence="3" key="1">
    <citation type="journal article" date="2019" name="bioRxiv">
        <title>Genomics, evolutionary history and diagnostics of the Alternaria alternata species group including apple and Asian pear pathotypes.</title>
        <authorList>
            <person name="Armitage A.D."/>
            <person name="Cockerton H.M."/>
            <person name="Sreenivasaprasad S."/>
            <person name="Woodhall J.W."/>
            <person name="Lane C.R."/>
            <person name="Harrison R.J."/>
            <person name="Clarkson J.P."/>
        </authorList>
    </citation>
    <scope>NUCLEOTIDE SEQUENCE [LARGE SCALE GENOMIC DNA]</scope>
    <source>
        <strain evidence="3">FERA 1177</strain>
    </source>
</reference>
<comment type="caution">
    <text evidence="2">The sequence shown here is derived from an EMBL/GenBank/DDBJ whole genome shotgun (WGS) entry which is preliminary data.</text>
</comment>
<keyword evidence="1" id="KW-0812">Transmembrane</keyword>
<protein>
    <submittedName>
        <fullName evidence="2">Uncharacterized protein</fullName>
    </submittedName>
</protein>
<keyword evidence="1" id="KW-0472">Membrane</keyword>
<evidence type="ECO:0000256" key="1">
    <source>
        <dbReference type="SAM" id="Phobius"/>
    </source>
</evidence>
<name>A0A4Q4N3A9_ALTAL</name>
<keyword evidence="1" id="KW-1133">Transmembrane helix</keyword>
<feature type="transmembrane region" description="Helical" evidence="1">
    <location>
        <begin position="12"/>
        <end position="32"/>
    </location>
</feature>
<dbReference type="EMBL" id="PDXD01000052">
    <property type="protein sequence ID" value="RYN67494.1"/>
    <property type="molecule type" value="Genomic_DNA"/>
</dbReference>
<organism evidence="2 3">
    <name type="scientific">Alternaria alternata</name>
    <name type="common">Alternaria rot fungus</name>
    <name type="synonym">Torula alternata</name>
    <dbReference type="NCBI Taxonomy" id="5599"/>
    <lineage>
        <taxon>Eukaryota</taxon>
        <taxon>Fungi</taxon>
        <taxon>Dikarya</taxon>
        <taxon>Ascomycota</taxon>
        <taxon>Pezizomycotina</taxon>
        <taxon>Dothideomycetes</taxon>
        <taxon>Pleosporomycetidae</taxon>
        <taxon>Pleosporales</taxon>
        <taxon>Pleosporineae</taxon>
        <taxon>Pleosporaceae</taxon>
        <taxon>Alternaria</taxon>
        <taxon>Alternaria sect. Alternaria</taxon>
        <taxon>Alternaria alternata complex</taxon>
    </lineage>
</organism>
<dbReference type="Proteomes" id="UP000291422">
    <property type="component" value="Unassembled WGS sequence"/>
</dbReference>
<sequence length="41" mass="4725">MEAGVKRLRGFLLAIFLVVFLVIVKQILKILLYNDKEAVIH</sequence>
<proteinExistence type="predicted"/>
<dbReference type="AlphaFoldDB" id="A0A4Q4N3A9"/>
<evidence type="ECO:0000313" key="3">
    <source>
        <dbReference type="Proteomes" id="UP000291422"/>
    </source>
</evidence>
<accession>A0A4Q4N3A9</accession>